<feature type="signal peptide" evidence="5">
    <location>
        <begin position="1"/>
        <end position="21"/>
    </location>
</feature>
<comment type="caution">
    <text evidence="7">The sequence shown here is derived from an EMBL/GenBank/DDBJ whole genome shotgun (WGS) entry which is preliminary data.</text>
</comment>
<evidence type="ECO:0000256" key="3">
    <source>
        <dbReference type="ARBA" id="ARBA00023004"/>
    </source>
</evidence>
<feature type="chain" id="PRO_5017581097" evidence="5">
    <location>
        <begin position="22"/>
        <end position="141"/>
    </location>
</feature>
<dbReference type="GO" id="GO:0020037">
    <property type="term" value="F:heme binding"/>
    <property type="evidence" value="ECO:0007669"/>
    <property type="project" value="InterPro"/>
</dbReference>
<sequence>MKAKTTAFIAFFTGLLIVMFACESQDSLEFKRYYVNGKLIYQQRCQNCHGANGEGLSNLMPPLTDVAFLKKNKQQLPCFVNLGLKGKLLVVNGKTFSNNMPANDIAPVDIAEVLTYVTNSFGNKMGVVTAEQVTAQLKACK</sequence>
<reference evidence="7 8" key="1">
    <citation type="submission" date="2018-08" db="EMBL/GenBank/DDBJ databases">
        <title>Mucilaginibacter terrae sp. nov., isolated from manganese diggings.</title>
        <authorList>
            <person name="Huang Y."/>
            <person name="Zhou Z."/>
        </authorList>
    </citation>
    <scope>NUCLEOTIDE SEQUENCE [LARGE SCALE GENOMIC DNA]</scope>
    <source>
        <strain evidence="7 8">ZH6</strain>
    </source>
</reference>
<name>A0A3E2NV68_9SPHI</name>
<protein>
    <submittedName>
        <fullName evidence="7">Cytochrome c</fullName>
    </submittedName>
</protein>
<keyword evidence="3 4" id="KW-0408">Iron</keyword>
<organism evidence="7 8">
    <name type="scientific">Mucilaginibacter terrenus</name>
    <dbReference type="NCBI Taxonomy" id="2482727"/>
    <lineage>
        <taxon>Bacteria</taxon>
        <taxon>Pseudomonadati</taxon>
        <taxon>Bacteroidota</taxon>
        <taxon>Sphingobacteriia</taxon>
        <taxon>Sphingobacteriales</taxon>
        <taxon>Sphingobacteriaceae</taxon>
        <taxon>Mucilaginibacter</taxon>
    </lineage>
</organism>
<dbReference type="InterPro" id="IPR009056">
    <property type="entry name" value="Cyt_c-like_dom"/>
</dbReference>
<feature type="domain" description="Cytochrome c" evidence="6">
    <location>
        <begin position="32"/>
        <end position="121"/>
    </location>
</feature>
<dbReference type="RefSeq" id="WP_117381749.1">
    <property type="nucleotide sequence ID" value="NZ_QWDE01000001.1"/>
</dbReference>
<dbReference type="GO" id="GO:0009055">
    <property type="term" value="F:electron transfer activity"/>
    <property type="evidence" value="ECO:0007669"/>
    <property type="project" value="InterPro"/>
</dbReference>
<dbReference type="InterPro" id="IPR051459">
    <property type="entry name" value="Cytochrome_c-type_DH"/>
</dbReference>
<accession>A0A3E2NV68</accession>
<dbReference type="OrthoDB" id="9811395at2"/>
<keyword evidence="8" id="KW-1185">Reference proteome</keyword>
<dbReference type="EMBL" id="QWDE01000001">
    <property type="protein sequence ID" value="RFZ84847.1"/>
    <property type="molecule type" value="Genomic_DNA"/>
</dbReference>
<proteinExistence type="predicted"/>
<evidence type="ECO:0000256" key="1">
    <source>
        <dbReference type="ARBA" id="ARBA00022617"/>
    </source>
</evidence>
<evidence type="ECO:0000313" key="8">
    <source>
        <dbReference type="Proteomes" id="UP000260823"/>
    </source>
</evidence>
<keyword evidence="1 4" id="KW-0349">Heme</keyword>
<keyword evidence="5" id="KW-0732">Signal</keyword>
<dbReference type="GO" id="GO:0046872">
    <property type="term" value="F:metal ion binding"/>
    <property type="evidence" value="ECO:0007669"/>
    <property type="project" value="UniProtKB-KW"/>
</dbReference>
<evidence type="ECO:0000256" key="4">
    <source>
        <dbReference type="PROSITE-ProRule" id="PRU00433"/>
    </source>
</evidence>
<dbReference type="InterPro" id="IPR036909">
    <property type="entry name" value="Cyt_c-like_dom_sf"/>
</dbReference>
<dbReference type="AlphaFoldDB" id="A0A3E2NV68"/>
<dbReference type="Proteomes" id="UP000260823">
    <property type="component" value="Unassembled WGS sequence"/>
</dbReference>
<evidence type="ECO:0000256" key="5">
    <source>
        <dbReference type="SAM" id="SignalP"/>
    </source>
</evidence>
<keyword evidence="2 4" id="KW-0479">Metal-binding</keyword>
<dbReference type="PROSITE" id="PS51257">
    <property type="entry name" value="PROKAR_LIPOPROTEIN"/>
    <property type="match status" value="1"/>
</dbReference>
<dbReference type="PANTHER" id="PTHR35008">
    <property type="entry name" value="BLL4482 PROTEIN-RELATED"/>
    <property type="match status" value="1"/>
</dbReference>
<dbReference type="SUPFAM" id="SSF46626">
    <property type="entry name" value="Cytochrome c"/>
    <property type="match status" value="1"/>
</dbReference>
<dbReference type="PROSITE" id="PS51007">
    <property type="entry name" value="CYTC"/>
    <property type="match status" value="1"/>
</dbReference>
<evidence type="ECO:0000313" key="7">
    <source>
        <dbReference type="EMBL" id="RFZ84847.1"/>
    </source>
</evidence>
<evidence type="ECO:0000259" key="6">
    <source>
        <dbReference type="PROSITE" id="PS51007"/>
    </source>
</evidence>
<dbReference type="Pfam" id="PF00034">
    <property type="entry name" value="Cytochrom_C"/>
    <property type="match status" value="1"/>
</dbReference>
<gene>
    <name evidence="7" type="ORF">DYU05_04365</name>
</gene>
<dbReference type="Gene3D" id="1.10.760.10">
    <property type="entry name" value="Cytochrome c-like domain"/>
    <property type="match status" value="1"/>
</dbReference>
<evidence type="ECO:0000256" key="2">
    <source>
        <dbReference type="ARBA" id="ARBA00022723"/>
    </source>
</evidence>
<dbReference type="PANTHER" id="PTHR35008:SF4">
    <property type="entry name" value="BLL4482 PROTEIN"/>
    <property type="match status" value="1"/>
</dbReference>